<dbReference type="SUPFAM" id="SSF55383">
    <property type="entry name" value="Copper amine oxidase, domain N"/>
    <property type="match status" value="1"/>
</dbReference>
<proteinExistence type="predicted"/>
<feature type="chain" id="PRO_5045346696" evidence="1">
    <location>
        <begin position="25"/>
        <end position="497"/>
    </location>
</feature>
<reference evidence="4" key="1">
    <citation type="submission" date="2022-01" db="EMBL/GenBank/DDBJ databases">
        <title>Paenibacillus spongiae sp. nov., isolated from marine sponge.</title>
        <authorList>
            <person name="Li Z."/>
            <person name="Zhang M."/>
        </authorList>
    </citation>
    <scope>NUCLEOTIDE SEQUENCE</scope>
    <source>
        <strain evidence="4">PHS-Z3</strain>
    </source>
</reference>
<dbReference type="Pfam" id="PF11741">
    <property type="entry name" value="AMIN"/>
    <property type="match status" value="1"/>
</dbReference>
<feature type="signal peptide" evidence="1">
    <location>
        <begin position="1"/>
        <end position="24"/>
    </location>
</feature>
<evidence type="ECO:0000313" key="4">
    <source>
        <dbReference type="EMBL" id="UVI29043.1"/>
    </source>
</evidence>
<dbReference type="NCBIfam" id="TIGR02867">
    <property type="entry name" value="spore_II_P"/>
    <property type="match status" value="1"/>
</dbReference>
<dbReference type="Gene3D" id="3.30.457.10">
    <property type="entry name" value="Copper amine oxidase-like, N-terminal domain"/>
    <property type="match status" value="1"/>
</dbReference>
<dbReference type="InterPro" id="IPR036582">
    <property type="entry name" value="Mao_N_sf"/>
</dbReference>
<dbReference type="InterPro" id="IPR012854">
    <property type="entry name" value="Cu_amine_oxidase-like_N"/>
</dbReference>
<dbReference type="Pfam" id="PF07833">
    <property type="entry name" value="Cu_amine_oxidN1"/>
    <property type="match status" value="1"/>
</dbReference>
<sequence>MKSKVALLLSLFFVLFAAIPSVQAAPDAAIKLYLNGQELTSPLPPRVIKETTMVPIRIISEGLGAPVTWDKAKQTVTITHLNTVLVLDMLKSEAYVNDQAEKLDQPPIVEKGTTLLPIRFVSERLGVTVEWDASANSVRLWRDDSGSDPAVDPDGEINPNPSTYPALQSIQLANNQLVIQANGNLTPNVFTLANPDRLVIDLPGLTFGELISDPTAGTQGELANLPAENSPVFKIRYAMSVPETSTIRIVADLKQPTNYQIVNTGDPSNLTINLESHAPVAPGNGAVLVYHSHYQESWLPELPGVTNPNLAWSPTKNITTLGERLAMNLQGMGMEAFHAREDYQKIYGKNYKNSQSYQYSEKTVKEYMALHPQIQYLIDIHRDSSSRGPTTLNVDGVSYAKIYFVIGLENPDWKKNDAFAKQIQAMMNDRYPGISRGIYYKDRKSGNGWYNQQLSPTSALIEVGGVENTIVESNRTIDILADVLNQIRIGSGLSAEK</sequence>
<dbReference type="Gene3D" id="2.60.40.3500">
    <property type="match status" value="1"/>
</dbReference>
<dbReference type="Pfam" id="PF07454">
    <property type="entry name" value="SpoIIP"/>
    <property type="match status" value="1"/>
</dbReference>
<feature type="domain" description="AMIN" evidence="3">
    <location>
        <begin position="174"/>
        <end position="267"/>
    </location>
</feature>
<protein>
    <submittedName>
        <fullName evidence="4">Stage II sporulation protein P</fullName>
    </submittedName>
</protein>
<dbReference type="EMBL" id="CP091430">
    <property type="protein sequence ID" value="UVI29043.1"/>
    <property type="molecule type" value="Genomic_DNA"/>
</dbReference>
<keyword evidence="5" id="KW-1185">Reference proteome</keyword>
<dbReference type="InterPro" id="IPR021731">
    <property type="entry name" value="AMIN_dom"/>
</dbReference>
<accession>A0ABY5S8J8</accession>
<evidence type="ECO:0000313" key="5">
    <source>
        <dbReference type="Proteomes" id="UP001057877"/>
    </source>
</evidence>
<name>A0ABY5S8J8_9BACL</name>
<evidence type="ECO:0000259" key="3">
    <source>
        <dbReference type="Pfam" id="PF11741"/>
    </source>
</evidence>
<evidence type="ECO:0000259" key="2">
    <source>
        <dbReference type="Pfam" id="PF07833"/>
    </source>
</evidence>
<keyword evidence="1" id="KW-0732">Signal</keyword>
<dbReference type="Proteomes" id="UP001057877">
    <property type="component" value="Chromosome"/>
</dbReference>
<gene>
    <name evidence="4" type="ORF">L1F29_26955</name>
</gene>
<dbReference type="RefSeq" id="WP_258385132.1">
    <property type="nucleotide sequence ID" value="NZ_CP091430.1"/>
</dbReference>
<dbReference type="InterPro" id="IPR010897">
    <property type="entry name" value="Spore_II_P"/>
</dbReference>
<feature type="domain" description="Copper amine oxidase-like N-terminal" evidence="2">
    <location>
        <begin position="34"/>
        <end position="139"/>
    </location>
</feature>
<evidence type="ECO:0000256" key="1">
    <source>
        <dbReference type="SAM" id="SignalP"/>
    </source>
</evidence>
<organism evidence="4 5">
    <name type="scientific">Paenibacillus spongiae</name>
    <dbReference type="NCBI Taxonomy" id="2909671"/>
    <lineage>
        <taxon>Bacteria</taxon>
        <taxon>Bacillati</taxon>
        <taxon>Bacillota</taxon>
        <taxon>Bacilli</taxon>
        <taxon>Bacillales</taxon>
        <taxon>Paenibacillaceae</taxon>
        <taxon>Paenibacillus</taxon>
    </lineage>
</organism>